<dbReference type="Pfam" id="PF23899">
    <property type="entry name" value="SU10_portal"/>
    <property type="match status" value="1"/>
</dbReference>
<proteinExistence type="predicted"/>
<dbReference type="InterPro" id="IPR056909">
    <property type="entry name" value="SU10_portal"/>
</dbReference>
<reference evidence="2" key="1">
    <citation type="submission" date="2020-03" db="EMBL/GenBank/DDBJ databases">
        <title>The deep terrestrial virosphere.</title>
        <authorList>
            <person name="Holmfeldt K."/>
            <person name="Nilsson E."/>
            <person name="Simone D."/>
            <person name="Lopez-Fernandez M."/>
            <person name="Wu X."/>
            <person name="de Brujin I."/>
            <person name="Lundin D."/>
            <person name="Andersson A."/>
            <person name="Bertilsson S."/>
            <person name="Dopson M."/>
        </authorList>
    </citation>
    <scope>NUCLEOTIDE SEQUENCE</scope>
    <source>
        <strain evidence="2">MM415B01090</strain>
    </source>
</reference>
<gene>
    <name evidence="2" type="ORF">MM415B01090_0009</name>
</gene>
<dbReference type="EMBL" id="MT141414">
    <property type="protein sequence ID" value="QJA60593.1"/>
    <property type="molecule type" value="Genomic_DNA"/>
</dbReference>
<organism evidence="2">
    <name type="scientific">viral metagenome</name>
    <dbReference type="NCBI Taxonomy" id="1070528"/>
    <lineage>
        <taxon>unclassified sequences</taxon>
        <taxon>metagenomes</taxon>
        <taxon>organismal metagenomes</taxon>
    </lineage>
</organism>
<evidence type="ECO:0000256" key="1">
    <source>
        <dbReference type="SAM" id="MobiDB-lite"/>
    </source>
</evidence>
<sequence length="614" mass="69609">MPNEGYILLKDRPALQRVIDHMKRSKEGRSQHLKDWRNDFKLYHGHIDMSQRDKRRSNQFIPLCFPLVEAAVARYIIGIFGVDPIISVLPQGDDDREGAYFHQLCLQYNLERAGIFLPMSEVARIMLMFGDGFVVPRWRTEWRTTTKQEPQEFMGINIGSVEQEVTEKIYDSMWYDVYTPMQVHPDSGTSVDTCRAIVIEDFHTYDDLLDKQSQGLLFDIDNIDDVSGGTNSGETDGDPRIFYKDCGYDSPEGQEGEVRVWKYFADDHWLWVAEGRTLILDQPNPHNHGKKPIVHFPKTPQQKRFFSKSAIRPVARLQHAYNTIFDQIMDRNTQTLFPWILLRDDAQIDSSRLVSSPNNVIRTQGNPRDAIYTHEIPQLTGDPLRMLELIKAAFDEATGYFGYQRGNEEQRRTASEAYLLAQGGDQRIRLDLMTYESFGMNRLAELSGADIMQFMSDETRVRLLGQQGAARFMSVSPADIRGQFDYRFTGSTAAYNREVDRAQLIEMWNLLANFPEINRRGFAEVLIDSVNSTRSSKEKILAQPQMAPAMGGLGQPGAPPMALPGGAPQPQSPNPGQPVSQTGTVANRQTTGKVSSPGQVIQSMQPRYRAPVAA</sequence>
<dbReference type="AlphaFoldDB" id="A0A6M3IT09"/>
<evidence type="ECO:0000313" key="2">
    <source>
        <dbReference type="EMBL" id="QJA60593.1"/>
    </source>
</evidence>
<feature type="compositionally biased region" description="Polar residues" evidence="1">
    <location>
        <begin position="577"/>
        <end position="605"/>
    </location>
</feature>
<feature type="region of interest" description="Disordered" evidence="1">
    <location>
        <begin position="547"/>
        <end position="614"/>
    </location>
</feature>
<name>A0A6M3IT09_9ZZZZ</name>
<accession>A0A6M3IT09</accession>
<protein>
    <submittedName>
        <fullName evidence="2">Putative head tail connector protein</fullName>
    </submittedName>
</protein>